<evidence type="ECO:0000313" key="1">
    <source>
        <dbReference type="EMBL" id="QHT09072.1"/>
    </source>
</evidence>
<proteinExistence type="predicted"/>
<organism evidence="1">
    <name type="scientific">viral metagenome</name>
    <dbReference type="NCBI Taxonomy" id="1070528"/>
    <lineage>
        <taxon>unclassified sequences</taxon>
        <taxon>metagenomes</taxon>
        <taxon>organismal metagenomes</taxon>
    </lineage>
</organism>
<sequence length="84" mass="9943">MKDQIIIIFAFILGLFCGNQSKGSLIEGSENYDYYINNYKKMYHDNLLPGTINCAINKCDLQHKFKKNNCRVRHKWYPYLSKCL</sequence>
<accession>A0A6C0CY32</accession>
<dbReference type="AlphaFoldDB" id="A0A6C0CY32"/>
<name>A0A6C0CY32_9ZZZZ</name>
<reference evidence="1" key="1">
    <citation type="journal article" date="2020" name="Nature">
        <title>Giant virus diversity and host interactions through global metagenomics.</title>
        <authorList>
            <person name="Schulz F."/>
            <person name="Roux S."/>
            <person name="Paez-Espino D."/>
            <person name="Jungbluth S."/>
            <person name="Walsh D.A."/>
            <person name="Denef V.J."/>
            <person name="McMahon K.D."/>
            <person name="Konstantinidis K.T."/>
            <person name="Eloe-Fadrosh E.A."/>
            <person name="Kyrpides N.C."/>
            <person name="Woyke T."/>
        </authorList>
    </citation>
    <scope>NUCLEOTIDE SEQUENCE</scope>
    <source>
        <strain evidence="1">GVMAG-M-3300023110-24</strain>
    </source>
</reference>
<protein>
    <submittedName>
        <fullName evidence="1">Uncharacterized protein</fullName>
    </submittedName>
</protein>
<dbReference type="EMBL" id="MN739508">
    <property type="protein sequence ID" value="QHT09072.1"/>
    <property type="molecule type" value="Genomic_DNA"/>
</dbReference>